<dbReference type="GO" id="GO:0006694">
    <property type="term" value="P:steroid biosynthetic process"/>
    <property type="evidence" value="ECO:0007669"/>
    <property type="project" value="InterPro"/>
</dbReference>
<reference evidence="4" key="1">
    <citation type="submission" date="2022-10" db="EMBL/GenBank/DDBJ databases">
        <title>Genome assembly of Pristionchus species.</title>
        <authorList>
            <person name="Yoshida K."/>
            <person name="Sommer R.J."/>
        </authorList>
    </citation>
    <scope>NUCLEOTIDE SEQUENCE [LARGE SCALE GENOMIC DNA]</scope>
    <source>
        <strain evidence="4">RS5460</strain>
    </source>
</reference>
<dbReference type="GO" id="GO:0015485">
    <property type="term" value="F:cholesterol binding"/>
    <property type="evidence" value="ECO:0007669"/>
    <property type="project" value="InterPro"/>
</dbReference>
<dbReference type="InterPro" id="IPR002913">
    <property type="entry name" value="START_lipid-bd_dom"/>
</dbReference>
<dbReference type="SMART" id="SM00234">
    <property type="entry name" value="START"/>
    <property type="match status" value="1"/>
</dbReference>
<accession>A0AAN5CLQ0</accession>
<gene>
    <name evidence="3" type="ORF">PMAYCL1PPCAC_16882</name>
</gene>
<dbReference type="PANTHER" id="PTHR46489">
    <property type="entry name" value="STEROIDOGENIC ACUTE REGULATORY PROTEIN, MITOCHONDRIAL"/>
    <property type="match status" value="1"/>
</dbReference>
<protein>
    <recommendedName>
        <fullName evidence="2">START domain-containing protein</fullName>
    </recommendedName>
</protein>
<evidence type="ECO:0000313" key="3">
    <source>
        <dbReference type="EMBL" id="GMR46687.1"/>
    </source>
</evidence>
<dbReference type="Gene3D" id="3.30.530.20">
    <property type="match status" value="1"/>
</dbReference>
<evidence type="ECO:0000256" key="1">
    <source>
        <dbReference type="SAM" id="SignalP"/>
    </source>
</evidence>
<evidence type="ECO:0000313" key="4">
    <source>
        <dbReference type="Proteomes" id="UP001328107"/>
    </source>
</evidence>
<proteinExistence type="predicted"/>
<feature type="chain" id="PRO_5042918044" description="START domain-containing protein" evidence="1">
    <location>
        <begin position="20"/>
        <end position="253"/>
    </location>
</feature>
<dbReference type="EMBL" id="BTRK01000004">
    <property type="protein sequence ID" value="GMR46687.1"/>
    <property type="molecule type" value="Genomic_DNA"/>
</dbReference>
<organism evidence="3 4">
    <name type="scientific">Pristionchus mayeri</name>
    <dbReference type="NCBI Taxonomy" id="1317129"/>
    <lineage>
        <taxon>Eukaryota</taxon>
        <taxon>Metazoa</taxon>
        <taxon>Ecdysozoa</taxon>
        <taxon>Nematoda</taxon>
        <taxon>Chromadorea</taxon>
        <taxon>Rhabditida</taxon>
        <taxon>Rhabditina</taxon>
        <taxon>Diplogasteromorpha</taxon>
        <taxon>Diplogasteroidea</taxon>
        <taxon>Neodiplogasteridae</taxon>
        <taxon>Pristionchus</taxon>
    </lineage>
</organism>
<dbReference type="PANTHER" id="PTHR46489:SF1">
    <property type="entry name" value="STEROIDOGENIC ACUTE REGULATORY PROTEIN, MITOCHONDRIAL"/>
    <property type="match status" value="1"/>
</dbReference>
<comment type="caution">
    <text evidence="3">The sequence shown here is derived from an EMBL/GenBank/DDBJ whole genome shotgun (WGS) entry which is preliminary data.</text>
</comment>
<dbReference type="GO" id="GO:0120020">
    <property type="term" value="F:cholesterol transfer activity"/>
    <property type="evidence" value="ECO:0007669"/>
    <property type="project" value="InterPro"/>
</dbReference>
<feature type="signal peptide" evidence="1">
    <location>
        <begin position="1"/>
        <end position="19"/>
    </location>
</feature>
<feature type="domain" description="START" evidence="2">
    <location>
        <begin position="67"/>
        <end position="250"/>
    </location>
</feature>
<dbReference type="SUPFAM" id="SSF55961">
    <property type="entry name" value="Bet v1-like"/>
    <property type="match status" value="1"/>
</dbReference>
<dbReference type="InterPro" id="IPR029866">
    <property type="entry name" value="StAR"/>
</dbReference>
<keyword evidence="1" id="KW-0732">Signal</keyword>
<dbReference type="AlphaFoldDB" id="A0AAN5CLQ0"/>
<dbReference type="InterPro" id="IPR023393">
    <property type="entry name" value="START-like_dom_sf"/>
</dbReference>
<sequence>MRTVVLVLISLQLSRGAPASSSVTLHGITDTLKPEDEKFAKALSTAADAFKEAEALLDDAAFVAKRGWNKESATEGGDIVYGKDTPHGKMVTVSTVLEGHVDAVMKETWTGVSGLPDWNPNINFASSIVSLTDHADIITYGNNDVLIVTGREFVSARMYRPIADGGYIMASRSVDVDSKPESEDKVRAHLHLAAVVFRPHPEDKAKTTCTVVMLVDLKGLLPQLVVNQVVPKIMVMDIEQNVKHFKQLAGKSE</sequence>
<dbReference type="Pfam" id="PF01852">
    <property type="entry name" value="START"/>
    <property type="match status" value="1"/>
</dbReference>
<name>A0AAN5CLQ0_9BILA</name>
<dbReference type="GO" id="GO:0005739">
    <property type="term" value="C:mitochondrion"/>
    <property type="evidence" value="ECO:0007669"/>
    <property type="project" value="InterPro"/>
</dbReference>
<dbReference type="CDD" id="cd00177">
    <property type="entry name" value="START"/>
    <property type="match status" value="1"/>
</dbReference>
<evidence type="ECO:0000259" key="2">
    <source>
        <dbReference type="PROSITE" id="PS50848"/>
    </source>
</evidence>
<dbReference type="Proteomes" id="UP001328107">
    <property type="component" value="Unassembled WGS sequence"/>
</dbReference>
<keyword evidence="4" id="KW-1185">Reference proteome</keyword>
<dbReference type="PROSITE" id="PS50848">
    <property type="entry name" value="START"/>
    <property type="match status" value="1"/>
</dbReference>